<feature type="transmembrane region" description="Helical" evidence="8">
    <location>
        <begin position="30"/>
        <end position="53"/>
    </location>
</feature>
<evidence type="ECO:0000256" key="8">
    <source>
        <dbReference type="RuleBase" id="RU366017"/>
    </source>
</evidence>
<comment type="similarity">
    <text evidence="2 8">Belongs to the glycosyltransferase 92 family.</text>
</comment>
<evidence type="ECO:0000313" key="10">
    <source>
        <dbReference type="EMBL" id="KAJ4441135.1"/>
    </source>
</evidence>
<dbReference type="Pfam" id="PF01697">
    <property type="entry name" value="Glyco_transf_92"/>
    <property type="match status" value="1"/>
</dbReference>
<keyword evidence="6 8" id="KW-1133">Transmembrane helix</keyword>
<name>A0ABQ8T625_PERAM</name>
<comment type="subcellular location">
    <subcellularLocation>
        <location evidence="1">Membrane</location>
        <topology evidence="1">Single-pass membrane protein</topology>
    </subcellularLocation>
</comment>
<reference evidence="10 11" key="1">
    <citation type="journal article" date="2022" name="Allergy">
        <title>Genome assembly and annotation of Periplaneta americana reveal a comprehensive cockroach allergen profile.</title>
        <authorList>
            <person name="Wang L."/>
            <person name="Xiong Q."/>
            <person name="Saelim N."/>
            <person name="Wang L."/>
            <person name="Nong W."/>
            <person name="Wan A.T."/>
            <person name="Shi M."/>
            <person name="Liu X."/>
            <person name="Cao Q."/>
            <person name="Hui J.H.L."/>
            <person name="Sookrung N."/>
            <person name="Leung T.F."/>
            <person name="Tungtrongchitr A."/>
            <person name="Tsui S.K.W."/>
        </authorList>
    </citation>
    <scope>NUCLEOTIDE SEQUENCE [LARGE SCALE GENOMIC DNA]</scope>
    <source>
        <strain evidence="10">PWHHKU_190912</strain>
    </source>
</reference>
<feature type="region of interest" description="Disordered" evidence="9">
    <location>
        <begin position="566"/>
        <end position="591"/>
    </location>
</feature>
<dbReference type="Proteomes" id="UP001148838">
    <property type="component" value="Unassembled WGS sequence"/>
</dbReference>
<evidence type="ECO:0000313" key="11">
    <source>
        <dbReference type="Proteomes" id="UP001148838"/>
    </source>
</evidence>
<keyword evidence="5 8" id="KW-0812">Transmembrane</keyword>
<feature type="region of interest" description="Disordered" evidence="9">
    <location>
        <begin position="112"/>
        <end position="133"/>
    </location>
</feature>
<accession>A0ABQ8T625</accession>
<evidence type="ECO:0000256" key="3">
    <source>
        <dbReference type="ARBA" id="ARBA00022676"/>
    </source>
</evidence>
<proteinExistence type="inferred from homology"/>
<evidence type="ECO:0000256" key="5">
    <source>
        <dbReference type="ARBA" id="ARBA00022692"/>
    </source>
</evidence>
<dbReference type="EC" id="2.4.1.-" evidence="8"/>
<evidence type="ECO:0000256" key="6">
    <source>
        <dbReference type="ARBA" id="ARBA00022989"/>
    </source>
</evidence>
<evidence type="ECO:0000256" key="4">
    <source>
        <dbReference type="ARBA" id="ARBA00022679"/>
    </source>
</evidence>
<evidence type="ECO:0000256" key="7">
    <source>
        <dbReference type="ARBA" id="ARBA00023136"/>
    </source>
</evidence>
<dbReference type="EMBL" id="JAJSOF020000015">
    <property type="protein sequence ID" value="KAJ4441135.1"/>
    <property type="molecule type" value="Genomic_DNA"/>
</dbReference>
<keyword evidence="4 8" id="KW-0808">Transferase</keyword>
<sequence>MSVGERMFKSRGGKKLSTQRSRVLRERANLSFFIVVMFFAVFGVIVLTEIFLIDERGRGAGVLVRHGGRRRGDKPDYEDAQSLLQGEDYLVYRGAGFDYNFGVFVREDHGGPNEGDTHAGARIHPGHKTGESSDSLRVIQEANSGGKGVPAGVESRLPVHNITAKDGVWQIVSGTRFKFFVFSAFYDGREERSIRVIGATKTRGPERVWCRLWYGNSTSTTHSASVAAKVKVIRENWNLKYSACFILCPLRQNLSVPYSVSVVSRLRIPPANHLLVRNTEWDPDLKNASAGIPNKMAVCVKPIHFNYNQALQMLEFLELNSILGVHHFTLYNDTLGPQVGCILQDYMARDIVTLLPWQLNMVSQKEIRTEGLFAALNDCLYRSMYRYSYAALVDLDEYIIPRHNDTLPQLIKWLGTRLNTRTTGSYSFQNAFFYLQWGDDPSIASSVDTTEIGLVTLRKTRRRSKLHPHKQRSKYLCRPEYVVEAGNHFIWEFVPGHGTLNVPPDAAILHHYRVCEFGGNDCIKTASVVDRTAYRYRERLVDRVKSKWHDLKVKCNLPDLPYPPTVSSTIPSVNNNTKSKHQSQKTVEKQS</sequence>
<evidence type="ECO:0000256" key="2">
    <source>
        <dbReference type="ARBA" id="ARBA00007647"/>
    </source>
</evidence>
<comment type="caution">
    <text evidence="10">The sequence shown here is derived from an EMBL/GenBank/DDBJ whole genome shotgun (WGS) entry which is preliminary data.</text>
</comment>
<evidence type="ECO:0000256" key="9">
    <source>
        <dbReference type="SAM" id="MobiDB-lite"/>
    </source>
</evidence>
<organism evidence="10 11">
    <name type="scientific">Periplaneta americana</name>
    <name type="common">American cockroach</name>
    <name type="synonym">Blatta americana</name>
    <dbReference type="NCBI Taxonomy" id="6978"/>
    <lineage>
        <taxon>Eukaryota</taxon>
        <taxon>Metazoa</taxon>
        <taxon>Ecdysozoa</taxon>
        <taxon>Arthropoda</taxon>
        <taxon>Hexapoda</taxon>
        <taxon>Insecta</taxon>
        <taxon>Pterygota</taxon>
        <taxon>Neoptera</taxon>
        <taxon>Polyneoptera</taxon>
        <taxon>Dictyoptera</taxon>
        <taxon>Blattodea</taxon>
        <taxon>Blattoidea</taxon>
        <taxon>Blattidae</taxon>
        <taxon>Blattinae</taxon>
        <taxon>Periplaneta</taxon>
    </lineage>
</organism>
<evidence type="ECO:0000256" key="1">
    <source>
        <dbReference type="ARBA" id="ARBA00004167"/>
    </source>
</evidence>
<dbReference type="InterPro" id="IPR008166">
    <property type="entry name" value="Glyco_transf_92"/>
</dbReference>
<dbReference type="PANTHER" id="PTHR21461:SF40">
    <property type="entry name" value="GLYCOSYLTRANSFERASE FAMILY 92 PROTEIN"/>
    <property type="match status" value="1"/>
</dbReference>
<protein>
    <recommendedName>
        <fullName evidence="8">Glycosyltransferase family 92 protein</fullName>
        <ecNumber evidence="8">2.4.1.-</ecNumber>
    </recommendedName>
</protein>
<keyword evidence="3 8" id="KW-0328">Glycosyltransferase</keyword>
<keyword evidence="11" id="KW-1185">Reference proteome</keyword>
<keyword evidence="7 8" id="KW-0472">Membrane</keyword>
<gene>
    <name evidence="10" type="ORF">ANN_10985</name>
</gene>
<feature type="compositionally biased region" description="Polar residues" evidence="9">
    <location>
        <begin position="566"/>
        <end position="577"/>
    </location>
</feature>
<dbReference type="PANTHER" id="PTHR21461">
    <property type="entry name" value="GLYCOSYLTRANSFERASE FAMILY 92 PROTEIN"/>
    <property type="match status" value="1"/>
</dbReference>